<name>A0A1E7ZAU1_9ALTE</name>
<evidence type="ECO:0000259" key="1">
    <source>
        <dbReference type="Pfam" id="PF13480"/>
    </source>
</evidence>
<dbReference type="SUPFAM" id="SSF55729">
    <property type="entry name" value="Acyl-CoA N-acyltransferases (Nat)"/>
    <property type="match status" value="1"/>
</dbReference>
<sequence>MRVRVIDSADELIELAPLWRQLYSAAGNRQIFLHPEWHLCWLRQYKKYIRQLNIYTVFRGDELVAVLPLYQRKHEWFQLRFIGTGESEESEVCTEYHDILMLKAHQEEALQVLKAALLASGKGLVLANLRLDSLLLRLCTELYSASLTQSAQVQSRYYIPLINDGLAKSKITKKSKRYVNLTHRLGGRLRICEDKQDLPQYFDELVSLHKKRWGKASTPTIFDNSDFLQFHRALVKSFFDSGELILATLDIDGQPVAAFYGMTSADSVYFYQSGIDDDFKPNVSPGTVIHFLVAQKAARRGFKEYDFLGASINDSYKQRLTENSEPLIGINAYHNKAHQWIDRLRVTACKVIRRLSRHSTSSN</sequence>
<comment type="caution">
    <text evidence="2">The sequence shown here is derived from an EMBL/GenBank/DDBJ whole genome shotgun (WGS) entry which is preliminary data.</text>
</comment>
<dbReference type="STRING" id="1656094.BFC18_12645"/>
<dbReference type="Proteomes" id="UP000175691">
    <property type="component" value="Unassembled WGS sequence"/>
</dbReference>
<dbReference type="AlphaFoldDB" id="A0A1E7ZAU1"/>
<gene>
    <name evidence="2" type="ORF">BFC18_12645</name>
</gene>
<reference evidence="2 3" key="1">
    <citation type="submission" date="2016-08" db="EMBL/GenBank/DDBJ databases">
        <authorList>
            <person name="Seilhamer J.J."/>
        </authorList>
    </citation>
    <scope>NUCLEOTIDE SEQUENCE [LARGE SCALE GENOMIC DNA]</scope>
    <source>
        <strain evidence="2 3">KCTC 42603</strain>
    </source>
</reference>
<dbReference type="InterPro" id="IPR038740">
    <property type="entry name" value="BioF2-like_GNAT_dom"/>
</dbReference>
<evidence type="ECO:0000313" key="2">
    <source>
        <dbReference type="EMBL" id="OFC70597.1"/>
    </source>
</evidence>
<evidence type="ECO:0000313" key="3">
    <source>
        <dbReference type="Proteomes" id="UP000175691"/>
    </source>
</evidence>
<feature type="domain" description="BioF2-like acetyltransferase" evidence="1">
    <location>
        <begin position="174"/>
        <end position="317"/>
    </location>
</feature>
<organism evidence="2 3">
    <name type="scientific">Alteromonas confluentis</name>
    <dbReference type="NCBI Taxonomy" id="1656094"/>
    <lineage>
        <taxon>Bacteria</taxon>
        <taxon>Pseudomonadati</taxon>
        <taxon>Pseudomonadota</taxon>
        <taxon>Gammaproteobacteria</taxon>
        <taxon>Alteromonadales</taxon>
        <taxon>Alteromonadaceae</taxon>
        <taxon>Alteromonas/Salinimonas group</taxon>
        <taxon>Alteromonas</taxon>
    </lineage>
</organism>
<dbReference type="Gene3D" id="3.40.630.30">
    <property type="match status" value="1"/>
</dbReference>
<protein>
    <recommendedName>
        <fullName evidence="1">BioF2-like acetyltransferase domain-containing protein</fullName>
    </recommendedName>
</protein>
<proteinExistence type="predicted"/>
<dbReference type="EMBL" id="MDHN01000028">
    <property type="protein sequence ID" value="OFC70597.1"/>
    <property type="molecule type" value="Genomic_DNA"/>
</dbReference>
<dbReference type="OrthoDB" id="9808976at2"/>
<dbReference type="InterPro" id="IPR016181">
    <property type="entry name" value="Acyl_CoA_acyltransferase"/>
</dbReference>
<keyword evidence="3" id="KW-1185">Reference proteome</keyword>
<dbReference type="Pfam" id="PF13480">
    <property type="entry name" value="Acetyltransf_6"/>
    <property type="match status" value="1"/>
</dbReference>
<accession>A0A1E7ZAU1</accession>